<feature type="compositionally biased region" description="Polar residues" evidence="5">
    <location>
        <begin position="232"/>
        <end position="242"/>
    </location>
</feature>
<proteinExistence type="predicted"/>
<gene>
    <name evidence="8" type="ORF">G6O67_007132</name>
</gene>
<feature type="region of interest" description="Disordered" evidence="5">
    <location>
        <begin position="138"/>
        <end position="195"/>
    </location>
</feature>
<keyword evidence="7" id="KW-0732">Signal</keyword>
<comment type="subcellular location">
    <subcellularLocation>
        <location evidence="1">Membrane</location>
        <topology evidence="1">Single-pass membrane protein</topology>
    </subcellularLocation>
</comment>
<reference evidence="8 9" key="1">
    <citation type="journal article" date="2020" name="Genome Biol. Evol.">
        <title>A new high-quality draft genome assembly of the Chinese cordyceps Ophiocordyceps sinensis.</title>
        <authorList>
            <person name="Shu R."/>
            <person name="Zhang J."/>
            <person name="Meng Q."/>
            <person name="Zhang H."/>
            <person name="Zhou G."/>
            <person name="Li M."/>
            <person name="Wu P."/>
            <person name="Zhao Y."/>
            <person name="Chen C."/>
            <person name="Qin Q."/>
        </authorList>
    </citation>
    <scope>NUCLEOTIDE SEQUENCE [LARGE SCALE GENOMIC DNA]</scope>
    <source>
        <strain evidence="8 9">IOZ07</strain>
    </source>
</reference>
<evidence type="ECO:0000256" key="1">
    <source>
        <dbReference type="ARBA" id="ARBA00004167"/>
    </source>
</evidence>
<feature type="transmembrane region" description="Helical" evidence="6">
    <location>
        <begin position="200"/>
        <end position="223"/>
    </location>
</feature>
<protein>
    <submittedName>
        <fullName evidence="8">Uncharacterized protein</fullName>
    </submittedName>
</protein>
<dbReference type="PANTHER" id="PTHR15549:SF26">
    <property type="entry name" value="AXIAL BUDDING PATTERN PROTEIN 2-RELATED"/>
    <property type="match status" value="1"/>
</dbReference>
<dbReference type="EMBL" id="JAAVMX010000008">
    <property type="protein sequence ID" value="KAF4505154.1"/>
    <property type="molecule type" value="Genomic_DNA"/>
</dbReference>
<feature type="compositionally biased region" description="Low complexity" evidence="5">
    <location>
        <begin position="151"/>
        <end position="184"/>
    </location>
</feature>
<dbReference type="InterPro" id="IPR051694">
    <property type="entry name" value="Immunoregulatory_rcpt-like"/>
</dbReference>
<dbReference type="PANTHER" id="PTHR15549">
    <property type="entry name" value="PAIRED IMMUNOGLOBULIN-LIKE TYPE 2 RECEPTOR"/>
    <property type="match status" value="1"/>
</dbReference>
<dbReference type="OrthoDB" id="5338512at2759"/>
<name>A0A8H4LTJ0_9HYPO</name>
<dbReference type="AlphaFoldDB" id="A0A8H4LTJ0"/>
<evidence type="ECO:0000256" key="6">
    <source>
        <dbReference type="SAM" id="Phobius"/>
    </source>
</evidence>
<feature type="chain" id="PRO_5034046721" evidence="7">
    <location>
        <begin position="25"/>
        <end position="414"/>
    </location>
</feature>
<feature type="region of interest" description="Disordered" evidence="5">
    <location>
        <begin position="395"/>
        <end position="414"/>
    </location>
</feature>
<feature type="signal peptide" evidence="7">
    <location>
        <begin position="1"/>
        <end position="24"/>
    </location>
</feature>
<dbReference type="Proteomes" id="UP000557566">
    <property type="component" value="Unassembled WGS sequence"/>
</dbReference>
<evidence type="ECO:0000256" key="4">
    <source>
        <dbReference type="ARBA" id="ARBA00023136"/>
    </source>
</evidence>
<evidence type="ECO:0000256" key="3">
    <source>
        <dbReference type="ARBA" id="ARBA00022989"/>
    </source>
</evidence>
<keyword evidence="4 6" id="KW-0472">Membrane</keyword>
<keyword evidence="3 6" id="KW-1133">Transmembrane helix</keyword>
<evidence type="ECO:0000256" key="5">
    <source>
        <dbReference type="SAM" id="MobiDB-lite"/>
    </source>
</evidence>
<keyword evidence="2 6" id="KW-0812">Transmembrane</keyword>
<evidence type="ECO:0000256" key="7">
    <source>
        <dbReference type="SAM" id="SignalP"/>
    </source>
</evidence>
<dbReference type="GO" id="GO:0016020">
    <property type="term" value="C:membrane"/>
    <property type="evidence" value="ECO:0007669"/>
    <property type="project" value="UniProtKB-SubCell"/>
</dbReference>
<organism evidence="8 9">
    <name type="scientific">Ophiocordyceps sinensis</name>
    <dbReference type="NCBI Taxonomy" id="72228"/>
    <lineage>
        <taxon>Eukaryota</taxon>
        <taxon>Fungi</taxon>
        <taxon>Dikarya</taxon>
        <taxon>Ascomycota</taxon>
        <taxon>Pezizomycotina</taxon>
        <taxon>Sordariomycetes</taxon>
        <taxon>Hypocreomycetidae</taxon>
        <taxon>Hypocreales</taxon>
        <taxon>Ophiocordycipitaceae</taxon>
        <taxon>Ophiocordyceps</taxon>
    </lineage>
</organism>
<feature type="region of interest" description="Disordered" evidence="5">
    <location>
        <begin position="228"/>
        <end position="316"/>
    </location>
</feature>
<accession>A0A8H4LTJ0</accession>
<evidence type="ECO:0000313" key="9">
    <source>
        <dbReference type="Proteomes" id="UP000557566"/>
    </source>
</evidence>
<feature type="compositionally biased region" description="Pro residues" evidence="5">
    <location>
        <begin position="300"/>
        <end position="313"/>
    </location>
</feature>
<dbReference type="GO" id="GO:0071944">
    <property type="term" value="C:cell periphery"/>
    <property type="evidence" value="ECO:0007669"/>
    <property type="project" value="UniProtKB-ARBA"/>
</dbReference>
<comment type="caution">
    <text evidence="8">The sequence shown here is derived from an EMBL/GenBank/DDBJ whole genome shotgun (WGS) entry which is preliminary data.</text>
</comment>
<keyword evidence="9" id="KW-1185">Reference proteome</keyword>
<sequence>MERHLVPLRLLLLRLLLSAPAVSSSPAVSSLFARADMCAAEGLMSCSKDFPDNFCCPKNNSCISLAGGTTVLCCPNGSSCVKIHPITCNIRAQDPNFPPDNLKAPIKTTALDAALPKCAVGGYCCPFGYSCSDDGTECSRNKDQSQPPKPKQQLSASPATSAEPSATSTTSDSPSSAAAASATPNDVSDPGPAPGPGKGALIGGIAGGVVGLIMLVAVVILCLRRRRRTASDQDSMQEQSTAGAGGPYGHVISAPVMHPGSYRSDFLRGNPASPEPPAASYSPSNTHLRPGPRISIPNPFDSPNPSPYSPPRSPASVTSVEEMAARTGHVIGSRLAPIRAMKPTEARYSRRMSTDGRAREPAYEDINVFADPDTVRSSRSDRPITTMSEMMDEVGLGDVHRGRRPYVPGTTPRI</sequence>
<evidence type="ECO:0000256" key="2">
    <source>
        <dbReference type="ARBA" id="ARBA00022692"/>
    </source>
</evidence>
<evidence type="ECO:0000313" key="8">
    <source>
        <dbReference type="EMBL" id="KAF4505154.1"/>
    </source>
</evidence>